<dbReference type="InterPro" id="IPR001611">
    <property type="entry name" value="Leu-rich_rpt"/>
</dbReference>
<dbReference type="Gene3D" id="3.80.10.10">
    <property type="entry name" value="Ribonuclease Inhibitor"/>
    <property type="match status" value="1"/>
</dbReference>
<dbReference type="KEGG" id="ehx:EMIHUDRAFT_111255"/>
<keyword evidence="1" id="KW-0343">GTPase activation</keyword>
<dbReference type="GO" id="GO:0005096">
    <property type="term" value="F:GTPase activator activity"/>
    <property type="evidence" value="ECO:0007669"/>
    <property type="project" value="UniProtKB-KW"/>
</dbReference>
<evidence type="ECO:0008006" key="6">
    <source>
        <dbReference type="Google" id="ProtNLM"/>
    </source>
</evidence>
<dbReference type="HOGENOM" id="CLU_630815_0_0_1"/>
<protein>
    <recommendedName>
        <fullName evidence="6">F-box domain-containing protein</fullName>
    </recommendedName>
</protein>
<dbReference type="EnsemblProtists" id="EOD34573">
    <property type="protein sequence ID" value="EOD34573"/>
    <property type="gene ID" value="EMIHUDRAFT_111255"/>
</dbReference>
<evidence type="ECO:0000256" key="3">
    <source>
        <dbReference type="ARBA" id="ARBA00022737"/>
    </source>
</evidence>
<dbReference type="GeneID" id="17279843"/>
<dbReference type="PANTHER" id="PTHR24113:SF12">
    <property type="entry name" value="RAN GTPASE-ACTIVATING PROTEIN 1"/>
    <property type="match status" value="1"/>
</dbReference>
<dbReference type="Pfam" id="PF13516">
    <property type="entry name" value="LRR_6"/>
    <property type="match status" value="2"/>
</dbReference>
<dbReference type="GO" id="GO:0031267">
    <property type="term" value="F:small GTPase binding"/>
    <property type="evidence" value="ECO:0007669"/>
    <property type="project" value="TreeGrafter"/>
</dbReference>
<evidence type="ECO:0000256" key="2">
    <source>
        <dbReference type="ARBA" id="ARBA00022614"/>
    </source>
</evidence>
<dbReference type="GO" id="GO:0006913">
    <property type="term" value="P:nucleocytoplasmic transport"/>
    <property type="evidence" value="ECO:0007669"/>
    <property type="project" value="TreeGrafter"/>
</dbReference>
<dbReference type="RefSeq" id="XP_005787002.1">
    <property type="nucleotide sequence ID" value="XM_005786945.1"/>
</dbReference>
<dbReference type="GO" id="GO:0005829">
    <property type="term" value="C:cytosol"/>
    <property type="evidence" value="ECO:0007669"/>
    <property type="project" value="TreeGrafter"/>
</dbReference>
<dbReference type="SMART" id="SM00368">
    <property type="entry name" value="LRR_RI"/>
    <property type="match status" value="3"/>
</dbReference>
<name>A0A0D3KFN8_EMIH1</name>
<dbReference type="InterPro" id="IPR032675">
    <property type="entry name" value="LRR_dom_sf"/>
</dbReference>
<keyword evidence="5" id="KW-1185">Reference proteome</keyword>
<evidence type="ECO:0000313" key="4">
    <source>
        <dbReference type="EnsemblProtists" id="EOD34573"/>
    </source>
</evidence>
<evidence type="ECO:0000313" key="5">
    <source>
        <dbReference type="Proteomes" id="UP000013827"/>
    </source>
</evidence>
<dbReference type="PaxDb" id="2903-EOD34573"/>
<sequence length="435" mass="47890">MANAEPSLILSDLSPDLLRLVYNKVANPLAPLAAISFGSTCKSLRAAVRSRAAPHDRSAEERLRRQFVRVTVFARATEFVAVDFRSGEALTFGELMTSGWINQLQKVKLRGLDRAPENQAVEPPPWGFADELREHGETRHLRLPLRFPNPETEEAQCATEVMWWEVFRTAAEDDYRLGPIIRALTGGALPRLLHLDFGDNKLGDSFCVGLSAALSACTALQELYLDRNGITGHGVAALAGALGAGAAPHLRILGMRDNFIDDAGLGALAESGKQGLQRLEVLLVDYYLDLESGAPQSGLSASGFNTLAAALRDGAFPALIYLAAGSLDGGELVQLNSACDTRSIRRDFVIEEELEVLRCGVCGEEGEETGWEYLCKWEGDWEDSWVRHDEMGTTEPRWNGSTCKVVSFDRERRRYTVQMKDESTHLALKLESLRL</sequence>
<organism evidence="4 5">
    <name type="scientific">Emiliania huxleyi (strain CCMP1516)</name>
    <dbReference type="NCBI Taxonomy" id="280463"/>
    <lineage>
        <taxon>Eukaryota</taxon>
        <taxon>Haptista</taxon>
        <taxon>Haptophyta</taxon>
        <taxon>Prymnesiophyceae</taxon>
        <taxon>Isochrysidales</taxon>
        <taxon>Noelaerhabdaceae</taxon>
        <taxon>Emiliania</taxon>
    </lineage>
</organism>
<keyword evidence="2" id="KW-0433">Leucine-rich repeat</keyword>
<reference evidence="5" key="1">
    <citation type="journal article" date="2013" name="Nature">
        <title>Pan genome of the phytoplankton Emiliania underpins its global distribution.</title>
        <authorList>
            <person name="Read B.A."/>
            <person name="Kegel J."/>
            <person name="Klute M.J."/>
            <person name="Kuo A."/>
            <person name="Lefebvre S.C."/>
            <person name="Maumus F."/>
            <person name="Mayer C."/>
            <person name="Miller J."/>
            <person name="Monier A."/>
            <person name="Salamov A."/>
            <person name="Young J."/>
            <person name="Aguilar M."/>
            <person name="Claverie J.M."/>
            <person name="Frickenhaus S."/>
            <person name="Gonzalez K."/>
            <person name="Herman E.K."/>
            <person name="Lin Y.C."/>
            <person name="Napier J."/>
            <person name="Ogata H."/>
            <person name="Sarno A.F."/>
            <person name="Shmutz J."/>
            <person name="Schroeder D."/>
            <person name="de Vargas C."/>
            <person name="Verret F."/>
            <person name="von Dassow P."/>
            <person name="Valentin K."/>
            <person name="Van de Peer Y."/>
            <person name="Wheeler G."/>
            <person name="Dacks J.B."/>
            <person name="Delwiche C.F."/>
            <person name="Dyhrman S.T."/>
            <person name="Glockner G."/>
            <person name="John U."/>
            <person name="Richards T."/>
            <person name="Worden A.Z."/>
            <person name="Zhang X."/>
            <person name="Grigoriev I.V."/>
            <person name="Allen A.E."/>
            <person name="Bidle K."/>
            <person name="Borodovsky M."/>
            <person name="Bowler C."/>
            <person name="Brownlee C."/>
            <person name="Cock J.M."/>
            <person name="Elias M."/>
            <person name="Gladyshev V.N."/>
            <person name="Groth M."/>
            <person name="Guda C."/>
            <person name="Hadaegh A."/>
            <person name="Iglesias-Rodriguez M.D."/>
            <person name="Jenkins J."/>
            <person name="Jones B.M."/>
            <person name="Lawson T."/>
            <person name="Leese F."/>
            <person name="Lindquist E."/>
            <person name="Lobanov A."/>
            <person name="Lomsadze A."/>
            <person name="Malik S.B."/>
            <person name="Marsh M.E."/>
            <person name="Mackinder L."/>
            <person name="Mock T."/>
            <person name="Mueller-Roeber B."/>
            <person name="Pagarete A."/>
            <person name="Parker M."/>
            <person name="Probert I."/>
            <person name="Quesneville H."/>
            <person name="Raines C."/>
            <person name="Rensing S.A."/>
            <person name="Riano-Pachon D.M."/>
            <person name="Richier S."/>
            <person name="Rokitta S."/>
            <person name="Shiraiwa Y."/>
            <person name="Soanes D.M."/>
            <person name="van der Giezen M."/>
            <person name="Wahlund T.M."/>
            <person name="Williams B."/>
            <person name="Wilson W."/>
            <person name="Wolfe G."/>
            <person name="Wurch L.L."/>
        </authorList>
    </citation>
    <scope>NUCLEOTIDE SEQUENCE</scope>
</reference>
<dbReference type="GO" id="GO:0005634">
    <property type="term" value="C:nucleus"/>
    <property type="evidence" value="ECO:0007669"/>
    <property type="project" value="TreeGrafter"/>
</dbReference>
<accession>A0A0D3KFN8</accession>
<dbReference type="SUPFAM" id="SSF52047">
    <property type="entry name" value="RNI-like"/>
    <property type="match status" value="1"/>
</dbReference>
<proteinExistence type="predicted"/>
<keyword evidence="3" id="KW-0677">Repeat</keyword>
<reference evidence="4" key="2">
    <citation type="submission" date="2024-10" db="UniProtKB">
        <authorList>
            <consortium name="EnsemblProtists"/>
        </authorList>
    </citation>
    <scope>IDENTIFICATION</scope>
</reference>
<dbReference type="AlphaFoldDB" id="A0A0D3KFN8"/>
<dbReference type="GO" id="GO:0048471">
    <property type="term" value="C:perinuclear region of cytoplasm"/>
    <property type="evidence" value="ECO:0007669"/>
    <property type="project" value="TreeGrafter"/>
</dbReference>
<dbReference type="Proteomes" id="UP000013827">
    <property type="component" value="Unassembled WGS sequence"/>
</dbReference>
<dbReference type="PANTHER" id="PTHR24113">
    <property type="entry name" value="RAN GTPASE-ACTIVATING PROTEIN 1"/>
    <property type="match status" value="1"/>
</dbReference>
<evidence type="ECO:0000256" key="1">
    <source>
        <dbReference type="ARBA" id="ARBA00022468"/>
    </source>
</evidence>
<dbReference type="InterPro" id="IPR027038">
    <property type="entry name" value="RanGap"/>
</dbReference>